<dbReference type="GO" id="GO:0046961">
    <property type="term" value="F:proton-transporting ATPase activity, rotational mechanism"/>
    <property type="evidence" value="ECO:0007669"/>
    <property type="project" value="TreeGrafter"/>
</dbReference>
<dbReference type="InterPro" id="IPR050059">
    <property type="entry name" value="ATP_synthase_B_chain"/>
</dbReference>
<comment type="similarity">
    <text evidence="1 13 14">Belongs to the ATPase B chain family.</text>
</comment>
<evidence type="ECO:0000256" key="9">
    <source>
        <dbReference type="ARBA" id="ARBA00023310"/>
    </source>
</evidence>
<comment type="function">
    <text evidence="10 13">F(1)F(0) ATP synthase produces ATP from ADP in the presence of a proton or sodium gradient. F-type ATPases consist of two structural domains, F(1) containing the extramembraneous catalytic core and F(0) containing the membrane proton channel, linked together by a central stalk and a peripheral stalk. During catalysis, ATP synthesis in the catalytic domain of F(1) is coupled via a rotary mechanism of the central stalk subunits to proton translocation.</text>
</comment>
<dbReference type="Proteomes" id="UP000282211">
    <property type="component" value="Unassembled WGS sequence"/>
</dbReference>
<dbReference type="GO" id="GO:0012505">
    <property type="term" value="C:endomembrane system"/>
    <property type="evidence" value="ECO:0007669"/>
    <property type="project" value="UniProtKB-SubCell"/>
</dbReference>
<reference evidence="15 16" key="1">
    <citation type="submission" date="2018-10" db="EMBL/GenBank/DDBJ databases">
        <title>Genomic Encyclopedia of Type Strains, Phase IV (KMG-IV): sequencing the most valuable type-strain genomes for metagenomic binning, comparative biology and taxonomic classification.</title>
        <authorList>
            <person name="Goeker M."/>
        </authorList>
    </citation>
    <scope>NUCLEOTIDE SEQUENCE [LARGE SCALE GENOMIC DNA]</scope>
    <source>
        <strain evidence="15 16">DSM 22008</strain>
    </source>
</reference>
<keyword evidence="4 13" id="KW-0812">Transmembrane</keyword>
<protein>
    <recommendedName>
        <fullName evidence="13">ATP synthase subunit b</fullName>
    </recommendedName>
    <alternativeName>
        <fullName evidence="13">ATP synthase F(0) sector subunit b</fullName>
    </alternativeName>
    <alternativeName>
        <fullName evidence="13">ATPase subunit I</fullName>
    </alternativeName>
    <alternativeName>
        <fullName evidence="13">F-type ATPase subunit b</fullName>
        <shortName evidence="13">F-ATPase subunit b</shortName>
    </alternativeName>
</protein>
<keyword evidence="2 13" id="KW-0813">Transport</keyword>
<evidence type="ECO:0000313" key="16">
    <source>
        <dbReference type="Proteomes" id="UP000282211"/>
    </source>
</evidence>
<keyword evidence="13" id="KW-1003">Cell membrane</keyword>
<dbReference type="AlphaFoldDB" id="A0A420WJ61"/>
<comment type="subcellular location">
    <subcellularLocation>
        <location evidence="13">Cell membrane</location>
        <topology evidence="13">Single-pass membrane protein</topology>
    </subcellularLocation>
    <subcellularLocation>
        <location evidence="12">Endomembrane system</location>
        <topology evidence="12">Single-pass membrane protein</topology>
    </subcellularLocation>
</comment>
<feature type="transmembrane region" description="Helical" evidence="13">
    <location>
        <begin position="31"/>
        <end position="50"/>
    </location>
</feature>
<dbReference type="HAMAP" id="MF_01398">
    <property type="entry name" value="ATP_synth_b_bprime"/>
    <property type="match status" value="1"/>
</dbReference>
<evidence type="ECO:0000256" key="13">
    <source>
        <dbReference type="HAMAP-Rule" id="MF_01398"/>
    </source>
</evidence>
<evidence type="ECO:0000256" key="2">
    <source>
        <dbReference type="ARBA" id="ARBA00022448"/>
    </source>
</evidence>
<dbReference type="Gene3D" id="6.10.250.1580">
    <property type="match status" value="1"/>
</dbReference>
<keyword evidence="6 13" id="KW-1133">Transmembrane helix</keyword>
<organism evidence="15 16">
    <name type="scientific">Litorimonas taeanensis</name>
    <dbReference type="NCBI Taxonomy" id="568099"/>
    <lineage>
        <taxon>Bacteria</taxon>
        <taxon>Pseudomonadati</taxon>
        <taxon>Pseudomonadota</taxon>
        <taxon>Alphaproteobacteria</taxon>
        <taxon>Maricaulales</taxon>
        <taxon>Robiginitomaculaceae</taxon>
    </lineage>
</organism>
<dbReference type="GO" id="GO:0045259">
    <property type="term" value="C:proton-transporting ATP synthase complex"/>
    <property type="evidence" value="ECO:0007669"/>
    <property type="project" value="UniProtKB-KW"/>
</dbReference>
<dbReference type="GO" id="GO:0005886">
    <property type="term" value="C:plasma membrane"/>
    <property type="evidence" value="ECO:0007669"/>
    <property type="project" value="UniProtKB-SubCell"/>
</dbReference>
<evidence type="ECO:0000256" key="10">
    <source>
        <dbReference type="ARBA" id="ARBA00025198"/>
    </source>
</evidence>
<name>A0A420WJ61_9PROT</name>
<dbReference type="GO" id="GO:0046933">
    <property type="term" value="F:proton-transporting ATP synthase activity, rotational mechanism"/>
    <property type="evidence" value="ECO:0007669"/>
    <property type="project" value="UniProtKB-UniRule"/>
</dbReference>
<evidence type="ECO:0000256" key="12">
    <source>
        <dbReference type="ARBA" id="ARBA00037847"/>
    </source>
</evidence>
<evidence type="ECO:0000256" key="5">
    <source>
        <dbReference type="ARBA" id="ARBA00022781"/>
    </source>
</evidence>
<evidence type="ECO:0000256" key="3">
    <source>
        <dbReference type="ARBA" id="ARBA00022547"/>
    </source>
</evidence>
<evidence type="ECO:0000313" key="15">
    <source>
        <dbReference type="EMBL" id="RKQ70969.1"/>
    </source>
</evidence>
<evidence type="ECO:0000256" key="11">
    <source>
        <dbReference type="ARBA" id="ARBA00025614"/>
    </source>
</evidence>
<proteinExistence type="inferred from homology"/>
<dbReference type="InParanoid" id="A0A420WJ61"/>
<dbReference type="CDD" id="cd06503">
    <property type="entry name" value="ATP-synt_Fo_b"/>
    <property type="match status" value="1"/>
</dbReference>
<keyword evidence="8 13" id="KW-0472">Membrane</keyword>
<evidence type="ECO:0000256" key="4">
    <source>
        <dbReference type="ARBA" id="ARBA00022692"/>
    </source>
</evidence>
<dbReference type="OrthoDB" id="9805716at2"/>
<comment type="subunit">
    <text evidence="13">F-type ATPases have 2 components, F(1) - the catalytic core - and F(0) - the membrane proton channel. F(1) has five subunits: alpha(3), beta(3), gamma(1), delta(1), epsilon(1). F(0) has three main subunits: a(1), b(2) and c(10-14). The alpha and beta chains form an alternating ring which encloses part of the gamma chain. F(1) is attached to F(0) by a central stalk formed by the gamma and epsilon chains, while a peripheral stalk is formed by the delta and b chains.</text>
</comment>
<dbReference type="RefSeq" id="WP_121098784.1">
    <property type="nucleotide sequence ID" value="NZ_RBII01000001.1"/>
</dbReference>
<dbReference type="Pfam" id="PF00430">
    <property type="entry name" value="ATP-synt_B"/>
    <property type="match status" value="1"/>
</dbReference>
<keyword evidence="3 13" id="KW-0138">CF(0)</keyword>
<dbReference type="EMBL" id="RBII01000001">
    <property type="protein sequence ID" value="RKQ70969.1"/>
    <property type="molecule type" value="Genomic_DNA"/>
</dbReference>
<keyword evidence="5 13" id="KW-0375">Hydrogen ion transport</keyword>
<dbReference type="PANTHER" id="PTHR33445">
    <property type="entry name" value="ATP SYNTHASE SUBUNIT B', CHLOROPLASTIC"/>
    <property type="match status" value="1"/>
</dbReference>
<keyword evidence="7 13" id="KW-0406">Ion transport</keyword>
<keyword evidence="9 13" id="KW-0066">ATP synthesis</keyword>
<evidence type="ECO:0000256" key="1">
    <source>
        <dbReference type="ARBA" id="ARBA00005513"/>
    </source>
</evidence>
<evidence type="ECO:0000256" key="14">
    <source>
        <dbReference type="RuleBase" id="RU003848"/>
    </source>
</evidence>
<evidence type="ECO:0000256" key="7">
    <source>
        <dbReference type="ARBA" id="ARBA00023065"/>
    </source>
</evidence>
<evidence type="ECO:0000256" key="6">
    <source>
        <dbReference type="ARBA" id="ARBA00022989"/>
    </source>
</evidence>
<gene>
    <name evidence="13" type="primary">atpF</name>
    <name evidence="15" type="ORF">DES40_0276</name>
</gene>
<comment type="caution">
    <text evidence="15">The sequence shown here is derived from an EMBL/GenBank/DDBJ whole genome shotgun (WGS) entry which is preliminary data.</text>
</comment>
<comment type="function">
    <text evidence="11">Component of the F(0) channel, it forms part of the peripheral stalk, linking F(1) to F(0). The b'-subunit is a diverged and duplicated form of b found in plants and photosynthetic bacteria.</text>
</comment>
<accession>A0A420WJ61</accession>
<evidence type="ECO:0000256" key="8">
    <source>
        <dbReference type="ARBA" id="ARBA00023136"/>
    </source>
</evidence>
<keyword evidence="16" id="KW-1185">Reference proteome</keyword>
<sequence length="174" mass="18937">MAAETHHSDVAEHAASGGLPQFDFSTWGNQIFWLIIVFGILYFVLSKFILPKLADGIVERKDRISDDLDSASRMQAEAEEAEKAYHQKLNDARAKAHNVAEATRQSINDELSSEIAAADLQAAKEAEAAETRIAGLREKALANVETIASETAIEIVKALTNKTTTAAQLRAAMK</sequence>
<dbReference type="InterPro" id="IPR002146">
    <property type="entry name" value="ATP_synth_b/b'su_bac/chlpt"/>
</dbReference>
<dbReference type="PANTHER" id="PTHR33445:SF1">
    <property type="entry name" value="ATP SYNTHASE SUBUNIT B"/>
    <property type="match status" value="1"/>
</dbReference>